<sequence length="387" mass="38660">MATIAGNGPTKIRQRDSEQGEQVMKRPRGTGVFADDDDDDEEYANLASIADNAYDRPVSGKPASSFSFAGDRGASALHSTPGFPDAEAPDQHSAYTAPDEAEGETVVTCFCGLACNRLEAKTEKNMGRMFFKCPKARDDPEKCSFFEWEDEPGAGSQQAFPPQQQDAAPAGRNFSPAKAEGGAPCFKCGQEGHWARDCPVQSATGQGGGYSGGAGGYQGSYGAPSGAVTPPKPAAGGSGACFKCGQEGHWSRDCPQSAGGPNSAGRGGGGYGSGSGAGGSSDVCYKCNQSGHWARDCPNQGAGGGGSGGYGSSQGGGYGGGSYGSGGSYGGGGRSYGQGSYGGAGGSGGYGSGGGRGGGDKPCFKCGQSGHWARDCPSGGGGGPRRY</sequence>
<dbReference type="GO" id="GO:0003676">
    <property type="term" value="F:nucleic acid binding"/>
    <property type="evidence" value="ECO:0007669"/>
    <property type="project" value="InterPro"/>
</dbReference>
<evidence type="ECO:0000313" key="9">
    <source>
        <dbReference type="Proteomes" id="UP001314263"/>
    </source>
</evidence>
<dbReference type="EMBL" id="CAUYUE010000009">
    <property type="protein sequence ID" value="CAK0783753.1"/>
    <property type="molecule type" value="Genomic_DNA"/>
</dbReference>
<feature type="region of interest" description="Disordered" evidence="5">
    <location>
        <begin position="1"/>
        <end position="39"/>
    </location>
</feature>
<organism evidence="8 9">
    <name type="scientific">Coccomyxa viridis</name>
    <dbReference type="NCBI Taxonomy" id="1274662"/>
    <lineage>
        <taxon>Eukaryota</taxon>
        <taxon>Viridiplantae</taxon>
        <taxon>Chlorophyta</taxon>
        <taxon>core chlorophytes</taxon>
        <taxon>Trebouxiophyceae</taxon>
        <taxon>Trebouxiophyceae incertae sedis</taxon>
        <taxon>Coccomyxaceae</taxon>
        <taxon>Coccomyxa</taxon>
    </lineage>
</organism>
<evidence type="ECO:0000256" key="3">
    <source>
        <dbReference type="ARBA" id="ARBA00022833"/>
    </source>
</evidence>
<dbReference type="PROSITE" id="PS50158">
    <property type="entry name" value="ZF_CCHC"/>
    <property type="match status" value="4"/>
</dbReference>
<dbReference type="GO" id="GO:0008270">
    <property type="term" value="F:zinc ion binding"/>
    <property type="evidence" value="ECO:0007669"/>
    <property type="project" value="UniProtKB-KW"/>
</dbReference>
<dbReference type="AlphaFoldDB" id="A0AAV1I8Q8"/>
<evidence type="ECO:0000259" key="6">
    <source>
        <dbReference type="PROSITE" id="PS50158"/>
    </source>
</evidence>
<keyword evidence="2 4" id="KW-0863">Zinc-finger</keyword>
<dbReference type="InterPro" id="IPR036875">
    <property type="entry name" value="Znf_CCHC_sf"/>
</dbReference>
<protein>
    <submittedName>
        <fullName evidence="8">Uncharacterized protein</fullName>
    </submittedName>
</protein>
<dbReference type="InterPro" id="IPR001878">
    <property type="entry name" value="Znf_CCHC"/>
</dbReference>
<dbReference type="Gene3D" id="4.10.60.10">
    <property type="entry name" value="Zinc finger, CCHC-type"/>
    <property type="match status" value="4"/>
</dbReference>
<keyword evidence="1" id="KW-0479">Metal-binding</keyword>
<evidence type="ECO:0000256" key="5">
    <source>
        <dbReference type="SAM" id="MobiDB-lite"/>
    </source>
</evidence>
<dbReference type="PRINTS" id="PR01228">
    <property type="entry name" value="EGGSHELL"/>
</dbReference>
<gene>
    <name evidence="8" type="ORF">CVIRNUC_006952</name>
</gene>
<evidence type="ECO:0000256" key="1">
    <source>
        <dbReference type="ARBA" id="ARBA00022723"/>
    </source>
</evidence>
<reference evidence="8 9" key="1">
    <citation type="submission" date="2023-10" db="EMBL/GenBank/DDBJ databases">
        <authorList>
            <person name="Maclean D."/>
            <person name="Macfadyen A."/>
        </authorList>
    </citation>
    <scope>NUCLEOTIDE SEQUENCE [LARGE SCALE GENOMIC DNA]</scope>
</reference>
<dbReference type="InterPro" id="IPR010666">
    <property type="entry name" value="Znf_GRF"/>
</dbReference>
<evidence type="ECO:0000256" key="4">
    <source>
        <dbReference type="PROSITE-ProRule" id="PRU00047"/>
    </source>
</evidence>
<feature type="domain" description="GRF-type" evidence="7">
    <location>
        <begin position="109"/>
        <end position="152"/>
    </location>
</feature>
<evidence type="ECO:0000256" key="2">
    <source>
        <dbReference type="ARBA" id="ARBA00022771"/>
    </source>
</evidence>
<dbReference type="Pfam" id="PF00098">
    <property type="entry name" value="zf-CCHC"/>
    <property type="match status" value="4"/>
</dbReference>
<keyword evidence="3" id="KW-0862">Zinc</keyword>
<feature type="domain" description="CCHC-type" evidence="6">
    <location>
        <begin position="241"/>
        <end position="256"/>
    </location>
</feature>
<evidence type="ECO:0000259" key="7">
    <source>
        <dbReference type="PROSITE" id="PS51999"/>
    </source>
</evidence>
<feature type="domain" description="CCHC-type" evidence="6">
    <location>
        <begin position="185"/>
        <end position="199"/>
    </location>
</feature>
<dbReference type="Pfam" id="PF06839">
    <property type="entry name" value="Zn_ribbon_GRF"/>
    <property type="match status" value="1"/>
</dbReference>
<proteinExistence type="predicted"/>
<dbReference type="PANTHER" id="PTHR33680">
    <property type="entry name" value="OS07G0190500 PROTEIN"/>
    <property type="match status" value="1"/>
</dbReference>
<feature type="region of interest" description="Disordered" evidence="5">
    <location>
        <begin position="151"/>
        <end position="176"/>
    </location>
</feature>
<feature type="compositionally biased region" description="Low complexity" evidence="5">
    <location>
        <begin position="153"/>
        <end position="171"/>
    </location>
</feature>
<name>A0AAV1I8Q8_9CHLO</name>
<feature type="region of interest" description="Disordered" evidence="5">
    <location>
        <begin position="76"/>
        <end position="99"/>
    </location>
</feature>
<evidence type="ECO:0000313" key="8">
    <source>
        <dbReference type="EMBL" id="CAK0783753.1"/>
    </source>
</evidence>
<dbReference type="PANTHER" id="PTHR33680:SF1">
    <property type="entry name" value="OS05G0489500 PROTEIN"/>
    <property type="match status" value="1"/>
</dbReference>
<dbReference type="SUPFAM" id="SSF57756">
    <property type="entry name" value="Retrovirus zinc finger-like domains"/>
    <property type="match status" value="3"/>
</dbReference>
<keyword evidence="9" id="KW-1185">Reference proteome</keyword>
<feature type="region of interest" description="Disordered" evidence="5">
    <location>
        <begin position="252"/>
        <end position="273"/>
    </location>
</feature>
<accession>A0AAV1I8Q8</accession>
<dbReference type="Proteomes" id="UP001314263">
    <property type="component" value="Unassembled WGS sequence"/>
</dbReference>
<dbReference type="SMART" id="SM00343">
    <property type="entry name" value="ZnF_C2HC"/>
    <property type="match status" value="4"/>
</dbReference>
<feature type="domain" description="CCHC-type" evidence="6">
    <location>
        <begin position="284"/>
        <end position="299"/>
    </location>
</feature>
<dbReference type="PROSITE" id="PS51999">
    <property type="entry name" value="ZF_GRF"/>
    <property type="match status" value="1"/>
</dbReference>
<comment type="caution">
    <text evidence="8">The sequence shown here is derived from an EMBL/GenBank/DDBJ whole genome shotgun (WGS) entry which is preliminary data.</text>
</comment>
<feature type="domain" description="CCHC-type" evidence="6">
    <location>
        <begin position="363"/>
        <end position="378"/>
    </location>
</feature>